<organism evidence="1 2">
    <name type="scientific">Schistosoma margrebowiei</name>
    <dbReference type="NCBI Taxonomy" id="48269"/>
    <lineage>
        <taxon>Eukaryota</taxon>
        <taxon>Metazoa</taxon>
        <taxon>Spiralia</taxon>
        <taxon>Lophotrochozoa</taxon>
        <taxon>Platyhelminthes</taxon>
        <taxon>Trematoda</taxon>
        <taxon>Digenea</taxon>
        <taxon>Strigeidida</taxon>
        <taxon>Schistosomatoidea</taxon>
        <taxon>Schistosomatidae</taxon>
        <taxon>Schistosoma</taxon>
    </lineage>
</organism>
<dbReference type="Proteomes" id="UP000277204">
    <property type="component" value="Unassembled WGS sequence"/>
</dbReference>
<accession>A0A183LGD9</accession>
<dbReference type="PANTHER" id="PTHR47027">
    <property type="entry name" value="REVERSE TRANSCRIPTASE DOMAIN-CONTAINING PROTEIN"/>
    <property type="match status" value="1"/>
</dbReference>
<sequence>MKKSTSEGKHGLKWAAQKQLDDLDFADNLALLWHTHGQMQMKTTNLTAISAAVGISMHSGKSKILKYNTQNTNPVTFDGETLEEVESFTCLGSIDDEQGRSDAYEKERISKARSTFL</sequence>
<evidence type="ECO:0000313" key="2">
    <source>
        <dbReference type="Proteomes" id="UP000277204"/>
    </source>
</evidence>
<dbReference type="EMBL" id="UZAI01000769">
    <property type="protein sequence ID" value="VDO56294.1"/>
    <property type="molecule type" value="Genomic_DNA"/>
</dbReference>
<protein>
    <submittedName>
        <fullName evidence="1">Uncharacterized protein</fullName>
    </submittedName>
</protein>
<proteinExistence type="predicted"/>
<dbReference type="AlphaFoldDB" id="A0A183LGD9"/>
<name>A0A183LGD9_9TREM</name>
<dbReference type="PANTHER" id="PTHR47027:SF25">
    <property type="entry name" value="REVERSE TRANSCRIPTASE DOMAIN-CONTAINING PROTEIN"/>
    <property type="match status" value="1"/>
</dbReference>
<evidence type="ECO:0000313" key="1">
    <source>
        <dbReference type="EMBL" id="VDO56294.1"/>
    </source>
</evidence>
<reference evidence="1 2" key="1">
    <citation type="submission" date="2018-11" db="EMBL/GenBank/DDBJ databases">
        <authorList>
            <consortium name="Pathogen Informatics"/>
        </authorList>
    </citation>
    <scope>NUCLEOTIDE SEQUENCE [LARGE SCALE GENOMIC DNA]</scope>
    <source>
        <strain evidence="1 2">Zambia</strain>
    </source>
</reference>
<gene>
    <name evidence="1" type="ORF">SMRZ_LOCUS2864</name>
</gene>
<keyword evidence="2" id="KW-1185">Reference proteome</keyword>